<gene>
    <name evidence="3" type="ORF">Aau02nite_49530</name>
</gene>
<proteinExistence type="predicted"/>
<evidence type="ECO:0000256" key="1">
    <source>
        <dbReference type="SAM" id="MobiDB-lite"/>
    </source>
</evidence>
<dbReference type="Pfam" id="PF00990">
    <property type="entry name" value="GGDEF"/>
    <property type="match status" value="1"/>
</dbReference>
<name>A0A919VWU1_9ACTN</name>
<dbReference type="CDD" id="cd01949">
    <property type="entry name" value="GGDEF"/>
    <property type="match status" value="1"/>
</dbReference>
<dbReference type="EMBL" id="BOQL01000039">
    <property type="protein sequence ID" value="GIM72148.1"/>
    <property type="molecule type" value="Genomic_DNA"/>
</dbReference>
<dbReference type="InterPro" id="IPR000160">
    <property type="entry name" value="GGDEF_dom"/>
</dbReference>
<feature type="region of interest" description="Disordered" evidence="1">
    <location>
        <begin position="200"/>
        <end position="238"/>
    </location>
</feature>
<keyword evidence="4" id="KW-1185">Reference proteome</keyword>
<dbReference type="PANTHER" id="PTHR44757:SF2">
    <property type="entry name" value="BIOFILM ARCHITECTURE MAINTENANCE PROTEIN MBAA"/>
    <property type="match status" value="1"/>
</dbReference>
<accession>A0A919VWU1</accession>
<reference evidence="3" key="1">
    <citation type="submission" date="2021-03" db="EMBL/GenBank/DDBJ databases">
        <title>Whole genome shotgun sequence of Actinoplanes auranticolor NBRC 12245.</title>
        <authorList>
            <person name="Komaki H."/>
            <person name="Tamura T."/>
        </authorList>
    </citation>
    <scope>NUCLEOTIDE SEQUENCE</scope>
    <source>
        <strain evidence="3">NBRC 12245</strain>
    </source>
</reference>
<evidence type="ECO:0000313" key="3">
    <source>
        <dbReference type="EMBL" id="GIM72148.1"/>
    </source>
</evidence>
<dbReference type="SUPFAM" id="SSF55073">
    <property type="entry name" value="Nucleotide cyclase"/>
    <property type="match status" value="1"/>
</dbReference>
<dbReference type="Proteomes" id="UP000681340">
    <property type="component" value="Unassembled WGS sequence"/>
</dbReference>
<dbReference type="PANTHER" id="PTHR44757">
    <property type="entry name" value="DIGUANYLATE CYCLASE DGCP"/>
    <property type="match status" value="1"/>
</dbReference>
<evidence type="ECO:0000259" key="2">
    <source>
        <dbReference type="PROSITE" id="PS50887"/>
    </source>
</evidence>
<organism evidence="3 4">
    <name type="scientific">Actinoplanes auranticolor</name>
    <dbReference type="NCBI Taxonomy" id="47988"/>
    <lineage>
        <taxon>Bacteria</taxon>
        <taxon>Bacillati</taxon>
        <taxon>Actinomycetota</taxon>
        <taxon>Actinomycetes</taxon>
        <taxon>Micromonosporales</taxon>
        <taxon>Micromonosporaceae</taxon>
        <taxon>Actinoplanes</taxon>
    </lineage>
</organism>
<sequence length="238" mass="25307">MFTPPLVIATLVAATLGAALGSVMTRLATRLAVNRLRAELADAVRQLTHDSLTGLYNRTGLRTIHTAVVASGDPQPIVVILIDLDLFKEANDTYGHDAGDELLRAAADRIGQLAALVGGHAARLSGDEFAAIIPLGQHRPASLAELFTSVIAEPVKIPTDNGPVTVTITASLGVAITSSTELLEGVALRRADMAMYHAKQRGGNQHVLHQPGMTMPGRRPRRGPRLRDRRRNSSGNAD</sequence>
<feature type="compositionally biased region" description="Basic residues" evidence="1">
    <location>
        <begin position="218"/>
        <end position="232"/>
    </location>
</feature>
<dbReference type="AlphaFoldDB" id="A0A919VWU1"/>
<dbReference type="InterPro" id="IPR043128">
    <property type="entry name" value="Rev_trsase/Diguanyl_cyclase"/>
</dbReference>
<comment type="caution">
    <text evidence="3">The sequence shown here is derived from an EMBL/GenBank/DDBJ whole genome shotgun (WGS) entry which is preliminary data.</text>
</comment>
<dbReference type="PROSITE" id="PS50887">
    <property type="entry name" value="GGDEF"/>
    <property type="match status" value="1"/>
</dbReference>
<dbReference type="InterPro" id="IPR029787">
    <property type="entry name" value="Nucleotide_cyclase"/>
</dbReference>
<protein>
    <recommendedName>
        <fullName evidence="2">GGDEF domain-containing protein</fullName>
    </recommendedName>
</protein>
<dbReference type="SMART" id="SM00267">
    <property type="entry name" value="GGDEF"/>
    <property type="match status" value="1"/>
</dbReference>
<dbReference type="InterPro" id="IPR052155">
    <property type="entry name" value="Biofilm_reg_signaling"/>
</dbReference>
<evidence type="ECO:0000313" key="4">
    <source>
        <dbReference type="Proteomes" id="UP000681340"/>
    </source>
</evidence>
<dbReference type="NCBIfam" id="TIGR00254">
    <property type="entry name" value="GGDEF"/>
    <property type="match status" value="1"/>
</dbReference>
<feature type="domain" description="GGDEF" evidence="2">
    <location>
        <begin position="75"/>
        <end position="211"/>
    </location>
</feature>
<dbReference type="Gene3D" id="3.30.70.270">
    <property type="match status" value="1"/>
</dbReference>